<dbReference type="InterPro" id="IPR011989">
    <property type="entry name" value="ARM-like"/>
</dbReference>
<dbReference type="SUPFAM" id="SSF48371">
    <property type="entry name" value="ARM repeat"/>
    <property type="match status" value="1"/>
</dbReference>
<protein>
    <recommendedName>
        <fullName evidence="1">DUF4042 domain-containing protein</fullName>
    </recommendedName>
</protein>
<sequence length="1029" mass="113130">MWQANRSASSRAWEAVRTRLQGDSMLSSVELDNVLAQILTLPMPPPRLRTEEVGATLAALAKALPAKSELLVSDFTAVVRYCCKDKLQLTSHQLSVVVPFFLAALTHCPSWYTEQILSTLGVVLSENAERAKPFNDEIFTTVMPILDPTSADAGARYAATNCIACIVAVPHPTPLSFATTLWRLVMDNLLQQTRQLHNDTPQIVWTTNRMHYKSCIASMQCLLPMLKITEPSSLGQVVEADLSTLLQCLRHILGCGLTFSATTMTRLPLTDSDSDSGNAKRGIGLAARLRLLVLKLLESLLDLHPSSFLSSLAQYIPDTQSTYMLLYNQTPSLLTLVVCDPYDQVRLTALKWVESMWSRVNLRAVLSQNLKSTGAFTTSGTATLMMIYQTHLVLLHNLQQEHDGGVLVQTLKTATALISTCPYPNMTAAYSNRSMTPSFESIVQGLATQFHHALFASEHAVRVVALASMSALLSTAEAIPCLLEWMGSAGASPVMTKLYHLTASPLIRPRARSFLEEMLVLAKSTRESSMSIHRLDAMSLLSKTAKNYASSLSVYWNRLADFLVAAFRDVDQNVRLQAMKILENYIKGEAQATFHLSFMATHLIRAFQDPSHHVRASVCACFTLLRPSDWAHFPPDVYLKQFMATPQDPSPVVRASGFRLLGALALIPSFKTPTFISQVVQMGMQLSKDPTLNVRVRVVWAIGNACTTPGPEVDESATNPWLVRLLTPDAICQVLQCMLTMVDDNDKVASSVVRTVGLLTRWLVAPAYLEQQNGHGVPTQALLASSMSVLAKKVLDGAPKVRWNACHAMAKVFHCPVLPLASASWTPGVFTALTTAISQQDNFKVRISAAMALRISCARVSYGVFYDNILQTILDALDSAVELADISEYKYKAQLELQLSFTLVHLVALANPDDERVLGAMLCGKYKDFIYDWLYHQQHKMYAAIFGDELIEDDAPSDSAGLGNGSGGGNSEDGHEVNPVSCVQVVTACDVLRRVIQTYCPHTASCLAQIAEVKLIFEMDMLEAKGFEF</sequence>
<dbReference type="VEuPathDB" id="FungiDB:AeMF1_002189"/>
<dbReference type="Gene3D" id="1.25.10.10">
    <property type="entry name" value="Leucine-rich Repeat Variant"/>
    <property type="match status" value="3"/>
</dbReference>
<comment type="caution">
    <text evidence="2">The sequence shown here is derived from an EMBL/GenBank/DDBJ whole genome shotgun (WGS) entry which is preliminary data.</text>
</comment>
<gene>
    <name evidence="2" type="ORF">Ae201684_013604</name>
</gene>
<accession>A0A6G0WMR2</accession>
<dbReference type="Pfam" id="PF13251">
    <property type="entry name" value="DUF4042"/>
    <property type="match status" value="1"/>
</dbReference>
<organism evidence="2 3">
    <name type="scientific">Aphanomyces euteiches</name>
    <dbReference type="NCBI Taxonomy" id="100861"/>
    <lineage>
        <taxon>Eukaryota</taxon>
        <taxon>Sar</taxon>
        <taxon>Stramenopiles</taxon>
        <taxon>Oomycota</taxon>
        <taxon>Saprolegniomycetes</taxon>
        <taxon>Saprolegniales</taxon>
        <taxon>Verrucalvaceae</taxon>
        <taxon>Aphanomyces</taxon>
    </lineage>
</organism>
<evidence type="ECO:0000259" key="1">
    <source>
        <dbReference type="Pfam" id="PF13251"/>
    </source>
</evidence>
<keyword evidence="3" id="KW-1185">Reference proteome</keyword>
<reference evidence="2 3" key="1">
    <citation type="submission" date="2019-07" db="EMBL/GenBank/DDBJ databases">
        <title>Genomics analysis of Aphanomyces spp. identifies a new class of oomycete effector associated with host adaptation.</title>
        <authorList>
            <person name="Gaulin E."/>
        </authorList>
    </citation>
    <scope>NUCLEOTIDE SEQUENCE [LARGE SCALE GENOMIC DNA]</scope>
    <source>
        <strain evidence="2 3">ATCC 201684</strain>
    </source>
</reference>
<dbReference type="InterPro" id="IPR016024">
    <property type="entry name" value="ARM-type_fold"/>
</dbReference>
<dbReference type="EMBL" id="VJMJ01000175">
    <property type="protein sequence ID" value="KAF0728645.1"/>
    <property type="molecule type" value="Genomic_DNA"/>
</dbReference>
<dbReference type="Proteomes" id="UP000481153">
    <property type="component" value="Unassembled WGS sequence"/>
</dbReference>
<proteinExistence type="predicted"/>
<dbReference type="InterPro" id="IPR025283">
    <property type="entry name" value="DUF4042"/>
</dbReference>
<dbReference type="PANTHER" id="PTHR13366">
    <property type="entry name" value="MALARIA ANTIGEN-RELATED"/>
    <property type="match status" value="1"/>
</dbReference>
<dbReference type="AlphaFoldDB" id="A0A6G0WMR2"/>
<dbReference type="InterPro" id="IPR052107">
    <property type="entry name" value="HEAT6"/>
</dbReference>
<evidence type="ECO:0000313" key="3">
    <source>
        <dbReference type="Proteomes" id="UP000481153"/>
    </source>
</evidence>
<dbReference type="PANTHER" id="PTHR13366:SF0">
    <property type="entry name" value="HEAT REPEAT-CONTAINING PROTEIN 6"/>
    <property type="match status" value="1"/>
</dbReference>
<feature type="domain" description="DUF4042" evidence="1">
    <location>
        <begin position="288"/>
        <end position="478"/>
    </location>
</feature>
<evidence type="ECO:0000313" key="2">
    <source>
        <dbReference type="EMBL" id="KAF0728645.1"/>
    </source>
</evidence>
<name>A0A6G0WMR2_9STRA</name>